<evidence type="ECO:0000313" key="2">
    <source>
        <dbReference type="Proteomes" id="UP000790709"/>
    </source>
</evidence>
<reference evidence="1" key="1">
    <citation type="journal article" date="2021" name="New Phytol.">
        <title>Evolutionary innovations through gain and loss of genes in the ectomycorrhizal Boletales.</title>
        <authorList>
            <person name="Wu G."/>
            <person name="Miyauchi S."/>
            <person name="Morin E."/>
            <person name="Kuo A."/>
            <person name="Drula E."/>
            <person name="Varga T."/>
            <person name="Kohler A."/>
            <person name="Feng B."/>
            <person name="Cao Y."/>
            <person name="Lipzen A."/>
            <person name="Daum C."/>
            <person name="Hundley H."/>
            <person name="Pangilinan J."/>
            <person name="Johnson J."/>
            <person name="Barry K."/>
            <person name="LaButti K."/>
            <person name="Ng V."/>
            <person name="Ahrendt S."/>
            <person name="Min B."/>
            <person name="Choi I.G."/>
            <person name="Park H."/>
            <person name="Plett J.M."/>
            <person name="Magnuson J."/>
            <person name="Spatafora J.W."/>
            <person name="Nagy L.G."/>
            <person name="Henrissat B."/>
            <person name="Grigoriev I.V."/>
            <person name="Yang Z.L."/>
            <person name="Xu J."/>
            <person name="Martin F.M."/>
        </authorList>
    </citation>
    <scope>NUCLEOTIDE SEQUENCE</scope>
    <source>
        <strain evidence="1">KUC20120723A-06</strain>
    </source>
</reference>
<gene>
    <name evidence="1" type="ORF">BV22DRAFT_467230</name>
</gene>
<protein>
    <submittedName>
        <fullName evidence="1">Uncharacterized protein</fullName>
    </submittedName>
</protein>
<organism evidence="1 2">
    <name type="scientific">Leucogyrophana mollusca</name>
    <dbReference type="NCBI Taxonomy" id="85980"/>
    <lineage>
        <taxon>Eukaryota</taxon>
        <taxon>Fungi</taxon>
        <taxon>Dikarya</taxon>
        <taxon>Basidiomycota</taxon>
        <taxon>Agaricomycotina</taxon>
        <taxon>Agaricomycetes</taxon>
        <taxon>Agaricomycetidae</taxon>
        <taxon>Boletales</taxon>
        <taxon>Boletales incertae sedis</taxon>
        <taxon>Leucogyrophana</taxon>
    </lineage>
</organism>
<proteinExistence type="predicted"/>
<dbReference type="EMBL" id="MU266411">
    <property type="protein sequence ID" value="KAH7925009.1"/>
    <property type="molecule type" value="Genomic_DNA"/>
</dbReference>
<dbReference type="Proteomes" id="UP000790709">
    <property type="component" value="Unassembled WGS sequence"/>
</dbReference>
<comment type="caution">
    <text evidence="1">The sequence shown here is derived from an EMBL/GenBank/DDBJ whole genome shotgun (WGS) entry which is preliminary data.</text>
</comment>
<sequence>MADVHTCCWSKVEELRAENARLRAKLERLEKKRRTFDNSRSLFVQPPVEILREIMELATAPPALLDPSLALGPNSPWSQALRMKKSMALVCKMWHSVGVNVLYNSVVLRRIGQIASLWHTLQKNSNLGLAIRSLRVSCIMIPGYLSVFQDGLRGIMASSPSARVYLDMSVHGQVSLLQAIPPDFDASSVSHLEMRYYISFSYVSHHLSCFTNLVSLVIWPCSYEAAQPTDQEMFEPNITLTRLTELHLGLDLALPSHHLIMDTIASKWRLPSLKRLSLALNLTQKVELLNRLFRAHGHYLSYLCIYLAGMYIDHEYPSDVGAAPVDLQDCLDCCPALRHLVTDLYYWLAPEPYSHPKIEWICIWTWGKAVARGARSTRRYNPSHRNFPALKGRRDIDIALRPVLGYLLPVHFPPELEARQWQFPGIHVKQRSSESLGAAVLWKADLHYVKRHAFASMLKYNTEEEFEECVTLSSGSSSVGYYLAQKTTTSASSDGDYSDVDSEGEATSSEIWEANLGSALDTFQETLEDSD</sequence>
<keyword evidence="2" id="KW-1185">Reference proteome</keyword>
<accession>A0ACB8BI78</accession>
<evidence type="ECO:0000313" key="1">
    <source>
        <dbReference type="EMBL" id="KAH7925009.1"/>
    </source>
</evidence>
<name>A0ACB8BI78_9AGAM</name>